<dbReference type="Proteomes" id="UP000826462">
    <property type="component" value="Chromosome 1"/>
</dbReference>
<feature type="domain" description="DUF3857" evidence="3">
    <location>
        <begin position="33"/>
        <end position="193"/>
    </location>
</feature>
<dbReference type="SUPFAM" id="SSF54001">
    <property type="entry name" value="Cysteine proteinases"/>
    <property type="match status" value="1"/>
</dbReference>
<evidence type="ECO:0000313" key="4">
    <source>
        <dbReference type="EMBL" id="QYD70741.1"/>
    </source>
</evidence>
<gene>
    <name evidence="4" type="ORF">KZJ38_00485</name>
</gene>
<evidence type="ECO:0000256" key="1">
    <source>
        <dbReference type="SAM" id="MobiDB-lite"/>
    </source>
</evidence>
<dbReference type="InterPro" id="IPR024618">
    <property type="entry name" value="DUF3857"/>
</dbReference>
<dbReference type="EMBL" id="CP080095">
    <property type="protein sequence ID" value="QYD70741.1"/>
    <property type="molecule type" value="Genomic_DNA"/>
</dbReference>
<reference evidence="4 5" key="1">
    <citation type="submission" date="2021-07" db="EMBL/GenBank/DDBJ databases">
        <title>Paraburkholderia edwinii protects Aspergillus sp. from phenazines by acting as a toxin sponge.</title>
        <authorList>
            <person name="Dahlstrom K.M."/>
            <person name="Newman D.K."/>
        </authorList>
    </citation>
    <scope>NUCLEOTIDE SEQUENCE [LARGE SCALE GENOMIC DNA]</scope>
    <source>
        <strain evidence="4 5">Pe01</strain>
    </source>
</reference>
<feature type="compositionally biased region" description="Polar residues" evidence="1">
    <location>
        <begin position="1"/>
        <end position="13"/>
    </location>
</feature>
<organism evidence="4 5">
    <name type="scientific">Paraburkholderia edwinii</name>
    <dbReference type="NCBI Taxonomy" id="2861782"/>
    <lineage>
        <taxon>Bacteria</taxon>
        <taxon>Pseudomonadati</taxon>
        <taxon>Pseudomonadota</taxon>
        <taxon>Betaproteobacteria</taxon>
        <taxon>Burkholderiales</taxon>
        <taxon>Burkholderiaceae</taxon>
        <taxon>Paraburkholderia</taxon>
    </lineage>
</organism>
<dbReference type="InterPro" id="IPR002931">
    <property type="entry name" value="Transglutaminase-like"/>
</dbReference>
<proteinExistence type="predicted"/>
<accession>A0ABX8UQ42</accession>
<feature type="domain" description="Transglutaminase-like" evidence="2">
    <location>
        <begin position="246"/>
        <end position="317"/>
    </location>
</feature>
<feature type="region of interest" description="Disordered" evidence="1">
    <location>
        <begin position="1"/>
        <end position="25"/>
    </location>
</feature>
<dbReference type="RefSeq" id="WP_219800045.1">
    <property type="nucleotide sequence ID" value="NZ_CP080095.1"/>
</dbReference>
<dbReference type="InterPro" id="IPR038765">
    <property type="entry name" value="Papain-like_cys_pep_sf"/>
</dbReference>
<dbReference type="Gene3D" id="3.10.620.30">
    <property type="match status" value="1"/>
</dbReference>
<feature type="region of interest" description="Disordered" evidence="1">
    <location>
        <begin position="612"/>
        <end position="647"/>
    </location>
</feature>
<dbReference type="Pfam" id="PF01841">
    <property type="entry name" value="Transglut_core"/>
    <property type="match status" value="1"/>
</dbReference>
<evidence type="ECO:0000259" key="3">
    <source>
        <dbReference type="Pfam" id="PF12969"/>
    </source>
</evidence>
<dbReference type="Pfam" id="PF12969">
    <property type="entry name" value="DUF3857"/>
    <property type="match status" value="1"/>
</dbReference>
<name>A0ABX8UQ42_9BURK</name>
<keyword evidence="5" id="KW-1185">Reference proteome</keyword>
<sequence>MANDPAPSSTVSPARSVEPYVNEQETQTFTVNADGSFTKLDEMTLRVNTEAGVARVAQHYIWFNRNMAKVDVIEAYTTGADGVRHDVQPGEIRDVQEARSFDAPMFQDILEKVIVFPAMEPGVRIHLKYRKTQQVPIVPGYFSDFTPPDLAPTHNFRLIYDLPANMPLYADARGFTAAPPVTENGRTRYEFRYDRARFGRLEYGSISYVSYGDRLMVSTYRDYAAFAATYKASAVDPSASDPAIVRLARTLTEGDSTPREKAKTLYDWVRKNIRYVAVNVGRGAVVPHRAAEILALRYGDCKDHVALYGALLDAVGIRNEPALINSGTVYSLPSVPGFGVLNHVITYLPDLQLYADSTAPNVEFGYLPSTDMDRPTVLVNQGVLGHTPATATMARHSDLTITVAPDGSANFVYRLQATGWAAEQGRAMLRLQTPAQREEAIQGELRAANLTGNATLSTNALDASAGPLIVTMKGTLEDFVLPGAAASIPALTSFVGGFQSDARYWLGERQRTQPFVCRNIELHERTRIVLPANFRVLDMPEAAHADDRFIDFRSTYQYDPKTNVVTMARDGSTRFSSEVCSPDEFAQMRAGIETIGRDVRAQVIVRSTLPGVERAGAGKSESGNPAGTASSANNASRRAQKVIAETP</sequence>
<protein>
    <submittedName>
        <fullName evidence="4">DUF3857 domain-containing protein</fullName>
    </submittedName>
</protein>
<evidence type="ECO:0000259" key="2">
    <source>
        <dbReference type="Pfam" id="PF01841"/>
    </source>
</evidence>
<dbReference type="Gene3D" id="2.60.40.3140">
    <property type="match status" value="1"/>
</dbReference>
<evidence type="ECO:0000313" key="5">
    <source>
        <dbReference type="Proteomes" id="UP000826462"/>
    </source>
</evidence>